<evidence type="ECO:0000256" key="5">
    <source>
        <dbReference type="SAM" id="Phobius"/>
    </source>
</evidence>
<accession>A0AAW2ZBM9</accession>
<comment type="caution">
    <text evidence="6">The sequence shown here is derived from an EMBL/GenBank/DDBJ whole genome shotgun (WGS) entry which is preliminary data.</text>
</comment>
<evidence type="ECO:0000256" key="1">
    <source>
        <dbReference type="ARBA" id="ARBA00004141"/>
    </source>
</evidence>
<keyword evidence="2 5" id="KW-0812">Transmembrane</keyword>
<dbReference type="AlphaFoldDB" id="A0AAW2ZBM9"/>
<feature type="transmembrane region" description="Helical" evidence="5">
    <location>
        <begin position="27"/>
        <end position="46"/>
    </location>
</feature>
<evidence type="ECO:0000313" key="6">
    <source>
        <dbReference type="EMBL" id="KAL0486111.1"/>
    </source>
</evidence>
<feature type="transmembrane region" description="Helical" evidence="5">
    <location>
        <begin position="92"/>
        <end position="112"/>
    </location>
</feature>
<dbReference type="InterPro" id="IPR027359">
    <property type="entry name" value="Volt_channel_dom_sf"/>
</dbReference>
<protein>
    <submittedName>
        <fullName evidence="6">4 TM domain-containing transmembrane protein</fullName>
    </submittedName>
</protein>
<keyword evidence="3 5" id="KW-1133">Transmembrane helix</keyword>
<dbReference type="EMBL" id="JAOPGA020001202">
    <property type="protein sequence ID" value="KAL0486111.1"/>
    <property type="molecule type" value="Genomic_DNA"/>
</dbReference>
<evidence type="ECO:0000256" key="2">
    <source>
        <dbReference type="ARBA" id="ARBA00022692"/>
    </source>
</evidence>
<evidence type="ECO:0000256" key="4">
    <source>
        <dbReference type="ARBA" id="ARBA00023136"/>
    </source>
</evidence>
<gene>
    <name evidence="6" type="ORF">AKO1_001748</name>
</gene>
<dbReference type="Proteomes" id="UP001431209">
    <property type="component" value="Unassembled WGS sequence"/>
</dbReference>
<feature type="transmembrane region" description="Helical" evidence="5">
    <location>
        <begin position="124"/>
        <end position="142"/>
    </location>
</feature>
<name>A0AAW2ZBM9_9EUKA</name>
<evidence type="ECO:0000256" key="3">
    <source>
        <dbReference type="ARBA" id="ARBA00022989"/>
    </source>
</evidence>
<dbReference type="GO" id="GO:0016020">
    <property type="term" value="C:membrane"/>
    <property type="evidence" value="ECO:0007669"/>
    <property type="project" value="UniProtKB-SubCell"/>
</dbReference>
<dbReference type="Gene3D" id="1.20.120.350">
    <property type="entry name" value="Voltage-gated potassium channels. Chain C"/>
    <property type="match status" value="1"/>
</dbReference>
<comment type="subcellular location">
    <subcellularLocation>
        <location evidence="1">Membrane</location>
        <topology evidence="1">Multi-pass membrane protein</topology>
    </subcellularLocation>
</comment>
<keyword evidence="4 5" id="KW-0472">Membrane</keyword>
<organism evidence="6 7">
    <name type="scientific">Acrasis kona</name>
    <dbReference type="NCBI Taxonomy" id="1008807"/>
    <lineage>
        <taxon>Eukaryota</taxon>
        <taxon>Discoba</taxon>
        <taxon>Heterolobosea</taxon>
        <taxon>Tetramitia</taxon>
        <taxon>Eutetramitia</taxon>
        <taxon>Acrasidae</taxon>
        <taxon>Acrasis</taxon>
    </lineage>
</organism>
<feature type="transmembrane region" description="Helical" evidence="5">
    <location>
        <begin position="58"/>
        <end position="80"/>
    </location>
</feature>
<proteinExistence type="predicted"/>
<evidence type="ECO:0000313" key="7">
    <source>
        <dbReference type="Proteomes" id="UP001431209"/>
    </source>
</evidence>
<keyword evidence="7" id="KW-1185">Reference proteome</keyword>
<reference evidence="6 7" key="1">
    <citation type="submission" date="2024-03" db="EMBL/GenBank/DDBJ databases">
        <title>The Acrasis kona genome and developmental transcriptomes reveal deep origins of eukaryotic multicellular pathways.</title>
        <authorList>
            <person name="Sheikh S."/>
            <person name="Fu C.-J."/>
            <person name="Brown M.W."/>
            <person name="Baldauf S.L."/>
        </authorList>
    </citation>
    <scope>NUCLEOTIDE SEQUENCE [LARGE SCALE GENOMIC DNA]</scope>
    <source>
        <strain evidence="6 7">ATCC MYA-3509</strain>
    </source>
</reference>
<sequence>MRCLPCCGSAAGTMTVREFVMKIRYSVLYTIYCVLLVLFSTFLFSWSIYKRGRGEELWFIILEGVATIPLCIEIPINLYVQKRSYFKMWWNWLHLLLTLLCLSAWIVLYGEYLYIPSLSIWGDAAYIEDLTIIIHCVFLLIIERHRSRADIKRNGRIALNVVYDYRNDSHEAQSQNYGTTTYFPKSSVLEDEPEEPSPLTNNMYSYQNQSNDYDFYSRFT</sequence>